<organism evidence="8 9">
    <name type="scientific">Staphylococcus condimenti</name>
    <dbReference type="NCBI Taxonomy" id="70255"/>
    <lineage>
        <taxon>Bacteria</taxon>
        <taxon>Bacillati</taxon>
        <taxon>Bacillota</taxon>
        <taxon>Bacilli</taxon>
        <taxon>Bacillales</taxon>
        <taxon>Staphylococcaceae</taxon>
        <taxon>Staphylococcus</taxon>
    </lineage>
</organism>
<dbReference type="Proteomes" id="UP000595942">
    <property type="component" value="Chromosome"/>
</dbReference>
<evidence type="ECO:0000256" key="4">
    <source>
        <dbReference type="ARBA" id="ARBA00023136"/>
    </source>
</evidence>
<sequence>MQDIFFVRFHEVTLLIYLLSISCYFYDFFKKNHKIRMLGFYTLGIVWLFQTISLSLYVNSVQSVPLGSVFDVFYFLNWLILSISIVISVVKQLDFSIFLFNAIGFVVMTIHTFRPNETFIQHAEFNVNHELLIIHVSLAIISYALFSLAFVNGALYVLQYRNLKQKHFDQKYFRIGSVYNLEKMMFYSTLIGLIILIIGVILGAQWGFQTIGLAILLDPKVISSIILMICYAVYIILRTKKWVSPLNQVLFNMLIYMFSMFNLIFISHFPNFFG</sequence>
<dbReference type="KEGG" id="scv:A4G25_01110"/>
<dbReference type="GO" id="GO:0017004">
    <property type="term" value="P:cytochrome complex assembly"/>
    <property type="evidence" value="ECO:0007669"/>
    <property type="project" value="InterPro"/>
</dbReference>
<proteinExistence type="predicted"/>
<evidence type="ECO:0000256" key="5">
    <source>
        <dbReference type="SAM" id="Phobius"/>
    </source>
</evidence>
<reference evidence="7 10" key="2">
    <citation type="submission" date="2021-01" db="EMBL/GenBank/DDBJ databases">
        <title>FDA dAtabase for Regulatory Grade micrObial Sequences (FDA-ARGOS): Supporting development and validation of Infectious Disease Dx tests.</title>
        <authorList>
            <person name="Sproer C."/>
            <person name="Gronow S."/>
            <person name="Severitt S."/>
            <person name="Schroder I."/>
            <person name="Tallon L."/>
            <person name="Sadzewicz L."/>
            <person name="Zhao X."/>
            <person name="Boylan J."/>
            <person name="Ott S."/>
            <person name="Bowen H."/>
            <person name="Vavikolanu K."/>
            <person name="Mehta A."/>
            <person name="Aluvathingal J."/>
            <person name="Nadendla S."/>
            <person name="Lowell S."/>
            <person name="Myers T."/>
            <person name="Yan Y."/>
            <person name="Sichtig H."/>
        </authorList>
    </citation>
    <scope>NUCLEOTIDE SEQUENCE [LARGE SCALE GENOMIC DNA]</scope>
    <source>
        <strain evidence="7 10">FDAARGOS_1148</strain>
    </source>
</reference>
<evidence type="ECO:0000256" key="3">
    <source>
        <dbReference type="ARBA" id="ARBA00022989"/>
    </source>
</evidence>
<reference evidence="8 9" key="1">
    <citation type="submission" date="2018-11" db="EMBL/GenBank/DDBJ databases">
        <title>Genomic profiling of Staphylococcus species from a Poultry farm system in KwaZulu-Natal, South Africa.</title>
        <authorList>
            <person name="Amoako D.G."/>
            <person name="Somboro A.M."/>
            <person name="Abia A.L.K."/>
            <person name="Bester L.A."/>
            <person name="Essack S.Y."/>
        </authorList>
    </citation>
    <scope>NUCLEOTIDE SEQUENCE [LARGE SCALE GENOMIC DNA]</scope>
    <source>
        <strain evidence="8 9">SA11</strain>
    </source>
</reference>
<evidence type="ECO:0000313" key="8">
    <source>
        <dbReference type="EMBL" id="RZI02497.1"/>
    </source>
</evidence>
<feature type="transmembrane region" description="Helical" evidence="5">
    <location>
        <begin position="72"/>
        <end position="90"/>
    </location>
</feature>
<feature type="transmembrane region" description="Helical" evidence="5">
    <location>
        <begin position="249"/>
        <end position="269"/>
    </location>
</feature>
<feature type="transmembrane region" description="Helical" evidence="5">
    <location>
        <begin position="184"/>
        <end position="208"/>
    </location>
</feature>
<comment type="subcellular location">
    <subcellularLocation>
        <location evidence="1">Membrane</location>
        <topology evidence="1">Multi-pass membrane protein</topology>
    </subcellularLocation>
</comment>
<accession>A0A143P7V1</accession>
<dbReference type="AlphaFoldDB" id="A0A143P7V1"/>
<dbReference type="GO" id="GO:0020037">
    <property type="term" value="F:heme binding"/>
    <property type="evidence" value="ECO:0007669"/>
    <property type="project" value="InterPro"/>
</dbReference>
<dbReference type="InterPro" id="IPR045062">
    <property type="entry name" value="Cyt_c_biogenesis_CcsA/CcmC"/>
</dbReference>
<evidence type="ECO:0000256" key="1">
    <source>
        <dbReference type="ARBA" id="ARBA00004141"/>
    </source>
</evidence>
<keyword evidence="4 5" id="KW-0472">Membrane</keyword>
<dbReference type="RefSeq" id="WP_047131858.1">
    <property type="nucleotide sequence ID" value="NZ_CP015114.1"/>
</dbReference>
<dbReference type="InterPro" id="IPR002541">
    <property type="entry name" value="Cyt_c_assembly"/>
</dbReference>
<evidence type="ECO:0000313" key="10">
    <source>
        <dbReference type="Proteomes" id="UP000595942"/>
    </source>
</evidence>
<gene>
    <name evidence="7" type="primary">ccsA</name>
    <name evidence="8" type="ORF">EIG99_06085</name>
    <name evidence="7" type="ORF">I6J05_04625</name>
</gene>
<dbReference type="PANTHER" id="PTHR30071">
    <property type="entry name" value="HEME EXPORTER PROTEIN C"/>
    <property type="match status" value="1"/>
</dbReference>
<evidence type="ECO:0000313" key="7">
    <source>
        <dbReference type="EMBL" id="QQS83610.1"/>
    </source>
</evidence>
<feature type="domain" description="Cytochrome c assembly protein" evidence="6">
    <location>
        <begin position="68"/>
        <end position="263"/>
    </location>
</feature>
<feature type="transmembrane region" description="Helical" evidence="5">
    <location>
        <begin position="133"/>
        <end position="158"/>
    </location>
</feature>
<keyword evidence="3 5" id="KW-1133">Transmembrane helix</keyword>
<evidence type="ECO:0000313" key="9">
    <source>
        <dbReference type="Proteomes" id="UP000293854"/>
    </source>
</evidence>
<dbReference type="GO" id="GO:0005886">
    <property type="term" value="C:plasma membrane"/>
    <property type="evidence" value="ECO:0007669"/>
    <property type="project" value="TreeGrafter"/>
</dbReference>
<dbReference type="Proteomes" id="UP000293854">
    <property type="component" value="Unassembled WGS sequence"/>
</dbReference>
<dbReference type="Pfam" id="PF01578">
    <property type="entry name" value="Cytochrom_C_asm"/>
    <property type="match status" value="1"/>
</dbReference>
<feature type="transmembrane region" description="Helical" evidence="5">
    <location>
        <begin position="97"/>
        <end position="113"/>
    </location>
</feature>
<dbReference type="EMBL" id="RQTE01000098">
    <property type="protein sequence ID" value="RZI02497.1"/>
    <property type="molecule type" value="Genomic_DNA"/>
</dbReference>
<keyword evidence="2 5" id="KW-0812">Transmembrane</keyword>
<evidence type="ECO:0000259" key="6">
    <source>
        <dbReference type="Pfam" id="PF01578"/>
    </source>
</evidence>
<dbReference type="GeneID" id="93726443"/>
<feature type="transmembrane region" description="Helical" evidence="5">
    <location>
        <begin position="220"/>
        <end position="237"/>
    </location>
</feature>
<feature type="transmembrane region" description="Helical" evidence="5">
    <location>
        <begin position="38"/>
        <end position="60"/>
    </location>
</feature>
<dbReference type="PANTHER" id="PTHR30071:SF15">
    <property type="entry name" value="PROTEIN HEMX"/>
    <property type="match status" value="1"/>
</dbReference>
<keyword evidence="10" id="KW-1185">Reference proteome</keyword>
<name>A0A143P7V1_9STAP</name>
<dbReference type="EMBL" id="CP068073">
    <property type="protein sequence ID" value="QQS83610.1"/>
    <property type="molecule type" value="Genomic_DNA"/>
</dbReference>
<dbReference type="OrthoDB" id="2417400at2"/>
<feature type="transmembrane region" description="Helical" evidence="5">
    <location>
        <begin position="6"/>
        <end position="26"/>
    </location>
</feature>
<evidence type="ECO:0000256" key="2">
    <source>
        <dbReference type="ARBA" id="ARBA00022692"/>
    </source>
</evidence>
<protein>
    <submittedName>
        <fullName evidence="8">Cytochrome C assembly protein</fullName>
    </submittedName>
    <submittedName>
        <fullName evidence="7">Cytochrome c biogenesis protein CcsA</fullName>
    </submittedName>
</protein>